<feature type="domain" description="Metalloprotease TldD/E central" evidence="3">
    <location>
        <begin position="120"/>
        <end position="224"/>
    </location>
</feature>
<dbReference type="SUPFAM" id="SSF111283">
    <property type="entry name" value="Putative modulator of DNA gyrase, PmbA/TldD"/>
    <property type="match status" value="1"/>
</dbReference>
<dbReference type="Gene3D" id="3.30.2290.10">
    <property type="entry name" value="PmbA/TldD superfamily"/>
    <property type="match status" value="1"/>
</dbReference>
<dbReference type="Pfam" id="PF19289">
    <property type="entry name" value="PmbA_TldD_3rd"/>
    <property type="match status" value="1"/>
</dbReference>
<dbReference type="GO" id="GO:0006508">
    <property type="term" value="P:proteolysis"/>
    <property type="evidence" value="ECO:0007669"/>
    <property type="project" value="InterPro"/>
</dbReference>
<dbReference type="AlphaFoldDB" id="A0A3B0SFX6"/>
<organism evidence="4">
    <name type="scientific">hydrothermal vent metagenome</name>
    <dbReference type="NCBI Taxonomy" id="652676"/>
    <lineage>
        <taxon>unclassified sequences</taxon>
        <taxon>metagenomes</taxon>
        <taxon>ecological metagenomes</taxon>
    </lineage>
</organism>
<dbReference type="GO" id="GO:0008237">
    <property type="term" value="F:metallopeptidase activity"/>
    <property type="evidence" value="ECO:0007669"/>
    <property type="project" value="InterPro"/>
</dbReference>
<evidence type="ECO:0000259" key="2">
    <source>
        <dbReference type="Pfam" id="PF19289"/>
    </source>
</evidence>
<dbReference type="EMBL" id="UOEC01000209">
    <property type="protein sequence ID" value="VAW03240.1"/>
    <property type="molecule type" value="Genomic_DNA"/>
</dbReference>
<accession>A0A3B0SFX6</accession>
<reference evidence="4" key="1">
    <citation type="submission" date="2018-06" db="EMBL/GenBank/DDBJ databases">
        <authorList>
            <person name="Zhirakovskaya E."/>
        </authorList>
    </citation>
    <scope>NUCLEOTIDE SEQUENCE</scope>
</reference>
<dbReference type="InterPro" id="IPR036059">
    <property type="entry name" value="TldD/PmbA_sf"/>
</dbReference>
<sequence>MENTRNTLSDIANDLVSRATKNGASDADVVAVNGQSTSVEALNGKLENTERSEGISVGLRVFVGKSQAIVTASRFTDKDRDELVERAVAMAKVAPQDPFAGLADEDQLASDWPDLDICDDSEPSTKQLLETALEAESVGLAIDGVSQSGGGSASAGRNEIFLATSGGFSGGYARTNYGVSASMIAGSGTAMARDYDYASVVHLSDLDAADKIGRVAGKRAVKRLNPRKVASQKCPVVFDQRVASSLIGHFSSAINGSSIGRGTSFLKDDMGGKLFGDNVNIIDDGRMTRGLASKPFDGEGVATGKREIIKNGTLQSWLLDCRSARQLDLQSTGNAGRGTAGGPSPSSTNFYLAAGVQSPKELIADIKEGFLITELIGMGVNPVTGDYSRGAAGFWIENGEISYPVSEVTIAGNLREMFAMLVPASDLEFHGSTNAPTCLIREMTLAGQ</sequence>
<feature type="domain" description="Metalloprotease TldD/E N-terminal" evidence="1">
    <location>
        <begin position="27"/>
        <end position="91"/>
    </location>
</feature>
<dbReference type="Pfam" id="PF19290">
    <property type="entry name" value="PmbA_TldD_2nd"/>
    <property type="match status" value="1"/>
</dbReference>
<dbReference type="Pfam" id="PF01523">
    <property type="entry name" value="PmbA_TldD_1st"/>
    <property type="match status" value="1"/>
</dbReference>
<dbReference type="InterPro" id="IPR045569">
    <property type="entry name" value="Metalloprtase-TldD/E_C"/>
</dbReference>
<dbReference type="PANTHER" id="PTHR43421">
    <property type="entry name" value="METALLOPROTEASE PMBA"/>
    <property type="match status" value="1"/>
</dbReference>
<dbReference type="InterPro" id="IPR002510">
    <property type="entry name" value="Metalloprtase-TldD/E_N"/>
</dbReference>
<proteinExistence type="predicted"/>
<dbReference type="InterPro" id="IPR047657">
    <property type="entry name" value="PmbA"/>
</dbReference>
<evidence type="ECO:0000313" key="4">
    <source>
        <dbReference type="EMBL" id="VAW03240.1"/>
    </source>
</evidence>
<gene>
    <name evidence="4" type="ORF">MNBD_ALPHA08-1741</name>
</gene>
<protein>
    <submittedName>
        <fullName evidence="4">TldE protein, part of TldE/TldD proteolytic complex</fullName>
    </submittedName>
</protein>
<evidence type="ECO:0000259" key="1">
    <source>
        <dbReference type="Pfam" id="PF01523"/>
    </source>
</evidence>
<evidence type="ECO:0000259" key="3">
    <source>
        <dbReference type="Pfam" id="PF19290"/>
    </source>
</evidence>
<dbReference type="GO" id="GO:0005829">
    <property type="term" value="C:cytosol"/>
    <property type="evidence" value="ECO:0007669"/>
    <property type="project" value="TreeGrafter"/>
</dbReference>
<dbReference type="InterPro" id="IPR045570">
    <property type="entry name" value="Metalloprtase-TldD/E_cen_dom"/>
</dbReference>
<name>A0A3B0SFX6_9ZZZZ</name>
<dbReference type="PANTHER" id="PTHR43421:SF1">
    <property type="entry name" value="METALLOPROTEASE PMBA"/>
    <property type="match status" value="1"/>
</dbReference>
<dbReference type="InterPro" id="IPR035068">
    <property type="entry name" value="TldD/PmbA_N"/>
</dbReference>
<feature type="domain" description="Metalloprotease TldD/E C-terminal" evidence="2">
    <location>
        <begin position="231"/>
        <end position="447"/>
    </location>
</feature>